<dbReference type="AlphaFoldDB" id="A0A0U5F9C8"/>
<comment type="caution">
    <text evidence="1">The sequence shown here is derived from an EMBL/GenBank/DDBJ whole genome shotgun (WGS) entry which is preliminary data.</text>
</comment>
<proteinExistence type="predicted"/>
<reference evidence="1 2" key="1">
    <citation type="submission" date="2014-09" db="EMBL/GenBank/DDBJ databases">
        <authorList>
            <person name="Regsiter A."/>
        </authorList>
    </citation>
    <scope>NUCLEOTIDE SEQUENCE [LARGE SCALE GENOMIC DNA]</scope>
</reference>
<keyword evidence="2" id="KW-1185">Reference proteome</keyword>
<dbReference type="RefSeq" id="WP_017119271.1">
    <property type="nucleotide sequence ID" value="NZ_CP020883.1"/>
</dbReference>
<evidence type="ECO:0000313" key="1">
    <source>
        <dbReference type="EMBL" id="CEG14786.1"/>
    </source>
</evidence>
<protein>
    <submittedName>
        <fullName evidence="1">Uncharacterized protein</fullName>
    </submittedName>
</protein>
<organism evidence="1 2">
    <name type="scientific">Xanthomonas citri pv. citri</name>
    <dbReference type="NCBI Taxonomy" id="611301"/>
    <lineage>
        <taxon>Bacteria</taxon>
        <taxon>Pseudomonadati</taxon>
        <taxon>Pseudomonadota</taxon>
        <taxon>Gammaproteobacteria</taxon>
        <taxon>Lysobacterales</taxon>
        <taxon>Lysobacteraceae</taxon>
        <taxon>Xanthomonas</taxon>
    </lineage>
</organism>
<accession>A0A0U5F9C8</accession>
<gene>
    <name evidence="1" type="ORF">XAC3562_1200109</name>
</gene>
<dbReference type="Proteomes" id="UP000052230">
    <property type="component" value="Unassembled WGS sequence"/>
</dbReference>
<dbReference type="EMBL" id="CCXZ01000025">
    <property type="protein sequence ID" value="CEG14786.1"/>
    <property type="molecule type" value="Genomic_DNA"/>
</dbReference>
<evidence type="ECO:0000313" key="2">
    <source>
        <dbReference type="Proteomes" id="UP000052230"/>
    </source>
</evidence>
<name>A0A0U5F9C8_XANCI</name>
<sequence length="192" mass="20896">MQLSIRDASRFLVGAALMRSKAIEASGNTGITFDYVASAALRTDADGERLRLSINTLADKEAGAFRNTPPHTLTTDRVMQSRDAETRTWRAIGLAGIETIEHSGDLDAAGARLQSSYMGALKAIDETPGSTQERRQLHAVLQDEIAAAATQPEKAVDLLRKSERSYLDAERDAILARYEGKLTHSDDYDAGM</sequence>